<name>A0A942T3E1_9BACI</name>
<dbReference type="PANTHER" id="PTHR42830">
    <property type="entry name" value="OSMOTICALLY INDUCIBLE FAMILY PROTEIN"/>
    <property type="match status" value="1"/>
</dbReference>
<dbReference type="PANTHER" id="PTHR42830:SF2">
    <property type="entry name" value="OSMC_OHR FAMILY PROTEIN"/>
    <property type="match status" value="1"/>
</dbReference>
<protein>
    <submittedName>
        <fullName evidence="2">OsmC family protein</fullName>
    </submittedName>
</protein>
<dbReference type="InterPro" id="IPR015946">
    <property type="entry name" value="KH_dom-like_a/b"/>
</dbReference>
<evidence type="ECO:0000313" key="3">
    <source>
        <dbReference type="EMBL" id="MCH6264269.1"/>
    </source>
</evidence>
<dbReference type="InterPro" id="IPR036102">
    <property type="entry name" value="OsmC/Ohrsf"/>
</dbReference>
<evidence type="ECO:0000313" key="2">
    <source>
        <dbReference type="EMBL" id="MBS4185519.1"/>
    </source>
</evidence>
<dbReference type="EMBL" id="JAGYPE020000002">
    <property type="protein sequence ID" value="MCH6264269.1"/>
    <property type="molecule type" value="Genomic_DNA"/>
</dbReference>
<accession>A0A942T3E1</accession>
<proteinExistence type="predicted"/>
<dbReference type="InterPro" id="IPR052707">
    <property type="entry name" value="OsmC_Ohr_Peroxiredoxin"/>
</dbReference>
<dbReference type="Pfam" id="PF02566">
    <property type="entry name" value="OsmC"/>
    <property type="match status" value="1"/>
</dbReference>
<dbReference type="Proteomes" id="UP000677265">
    <property type="component" value="Unassembled WGS sequence"/>
</dbReference>
<gene>
    <name evidence="3" type="ORF">KHB02_001840</name>
    <name evidence="2" type="ORF">KHB02_29480</name>
</gene>
<dbReference type="RefSeq" id="WP_213145372.1">
    <property type="nucleotide sequence ID" value="NZ_JAGYPE020000002.1"/>
</dbReference>
<evidence type="ECO:0000313" key="4">
    <source>
        <dbReference type="Proteomes" id="UP000677265"/>
    </source>
</evidence>
<dbReference type="Gene3D" id="3.30.300.20">
    <property type="match status" value="1"/>
</dbReference>
<reference evidence="2" key="1">
    <citation type="submission" date="2021-05" db="EMBL/GenBank/DDBJ databases">
        <title>Novel Bacillus species.</title>
        <authorList>
            <person name="Liu G."/>
        </authorList>
    </citation>
    <scope>NUCLEOTIDE SEQUENCE</scope>
    <source>
        <strain evidence="2 4">FJAT-50051</strain>
    </source>
</reference>
<evidence type="ECO:0000256" key="1">
    <source>
        <dbReference type="SAM" id="MobiDB-lite"/>
    </source>
</evidence>
<keyword evidence="4" id="KW-1185">Reference proteome</keyword>
<organism evidence="2">
    <name type="scientific">Neobacillus citreus</name>
    <dbReference type="NCBI Taxonomy" id="2833578"/>
    <lineage>
        <taxon>Bacteria</taxon>
        <taxon>Bacillati</taxon>
        <taxon>Bacillota</taxon>
        <taxon>Bacilli</taxon>
        <taxon>Bacillales</taxon>
        <taxon>Bacillaceae</taxon>
        <taxon>Neobacillus</taxon>
    </lineage>
</organism>
<comment type="caution">
    <text evidence="2">The sequence shown here is derived from an EMBL/GenBank/DDBJ whole genome shotgun (WGS) entry which is preliminary data.</text>
</comment>
<dbReference type="AlphaFoldDB" id="A0A942T3E1"/>
<sequence>MESFHFKVNGSWQGDRNGKGHIQTNGGLDIAVSAPADMEGPGIGSNPEELLISSSNNCYMITLGAMLGNRKIEVEKLEVVSEGVVDREDGKLKFKQIIHRPVFYISSDSGISPEKLQEIAVRAEKACFISQTLRPSINFSVEPNVVVDGK</sequence>
<dbReference type="EMBL" id="JAGYPE010000006">
    <property type="protein sequence ID" value="MBS4185519.1"/>
    <property type="molecule type" value="Genomic_DNA"/>
</dbReference>
<feature type="region of interest" description="Disordered" evidence="1">
    <location>
        <begin position="1"/>
        <end position="20"/>
    </location>
</feature>
<dbReference type="SUPFAM" id="SSF82784">
    <property type="entry name" value="OsmC-like"/>
    <property type="match status" value="1"/>
</dbReference>
<dbReference type="InterPro" id="IPR003718">
    <property type="entry name" value="OsmC/Ohr_fam"/>
</dbReference>